<dbReference type="PROSITE" id="PS50297">
    <property type="entry name" value="ANK_REP_REGION"/>
    <property type="match status" value="1"/>
</dbReference>
<dbReference type="InterPro" id="IPR002110">
    <property type="entry name" value="Ankyrin_rpt"/>
</dbReference>
<gene>
    <name evidence="6" type="ORF">LTR82_018054</name>
</gene>
<dbReference type="PANTHER" id="PTHR24198:SF165">
    <property type="entry name" value="ANKYRIN REPEAT-CONTAINING PROTEIN-RELATED"/>
    <property type="match status" value="1"/>
</dbReference>
<evidence type="ECO:0000256" key="4">
    <source>
        <dbReference type="SAM" id="Coils"/>
    </source>
</evidence>
<dbReference type="AlphaFoldDB" id="A0AAN6F4J7"/>
<feature type="region of interest" description="Disordered" evidence="5">
    <location>
        <begin position="410"/>
        <end position="500"/>
    </location>
</feature>
<dbReference type="Pfam" id="PF12796">
    <property type="entry name" value="Ank_2"/>
    <property type="match status" value="1"/>
</dbReference>
<keyword evidence="4" id="KW-0175">Coiled coil</keyword>
<dbReference type="SUPFAM" id="SSF48403">
    <property type="entry name" value="Ankyrin repeat"/>
    <property type="match status" value="1"/>
</dbReference>
<evidence type="ECO:0000256" key="3">
    <source>
        <dbReference type="PROSITE-ProRule" id="PRU00023"/>
    </source>
</evidence>
<reference evidence="6" key="1">
    <citation type="submission" date="2021-12" db="EMBL/GenBank/DDBJ databases">
        <title>Black yeast isolated from Biological Soil Crust.</title>
        <authorList>
            <person name="Kurbessoian T."/>
        </authorList>
    </citation>
    <scope>NUCLEOTIDE SEQUENCE</scope>
    <source>
        <strain evidence="6">CCFEE 5208</strain>
    </source>
</reference>
<dbReference type="PROSITE" id="PS50088">
    <property type="entry name" value="ANK_REPEAT"/>
    <property type="match status" value="2"/>
</dbReference>
<evidence type="ECO:0000256" key="1">
    <source>
        <dbReference type="ARBA" id="ARBA00022737"/>
    </source>
</evidence>
<feature type="compositionally biased region" description="Basic and acidic residues" evidence="5">
    <location>
        <begin position="418"/>
        <end position="429"/>
    </location>
</feature>
<proteinExistence type="predicted"/>
<protein>
    <submittedName>
        <fullName evidence="6">Uncharacterized protein</fullName>
    </submittedName>
</protein>
<evidence type="ECO:0000313" key="7">
    <source>
        <dbReference type="Proteomes" id="UP001168146"/>
    </source>
</evidence>
<dbReference type="Gene3D" id="1.25.40.20">
    <property type="entry name" value="Ankyrin repeat-containing domain"/>
    <property type="match status" value="1"/>
</dbReference>
<keyword evidence="2 3" id="KW-0040">ANK repeat</keyword>
<feature type="compositionally biased region" description="Polar residues" evidence="5">
    <location>
        <begin position="208"/>
        <end position="222"/>
    </location>
</feature>
<keyword evidence="1" id="KW-0677">Repeat</keyword>
<dbReference type="EMBL" id="JASUXU010000236">
    <property type="protein sequence ID" value="KAK0301954.1"/>
    <property type="molecule type" value="Genomic_DNA"/>
</dbReference>
<sequence>MSQGGSQRRQSLSKRLLNEHGSTFSAWIQFFDLSSPWDGRPDIHRRIAELPSPLYAASHDGVEDAVCTILNDIRTNVNIRWADKGSALYAASDGGHEKVVEMLLAKGVYVNAQGGYYGNALKVASAGGHEKVVEMLLARGADVNAQGGWHGNALQAASAGGHEKVVEMLMDAGTPQSPCGLSRTSKTNLLNTSRGSSIDQQDRKRTGVPTTSNDRTPVSAKATSQRTYIKAICEVLDQHPSGLEKEQVLEEVGRHRAEWFPDRSFENVSAGLHSTFSVQAKSKDPKIWERRSIQEENLVKGKVYPQTTARPASAYRHQQSDSPTAGSRLSTTPHNISQSRALADARTDSLPTSDKSGTSRRNDIVDGNYSMRARNDDKEQAPLHLWRAAAQDSRLNQSIITLDESANLSQPADVSTVGHHDEQVVKDPESGASEPVTPHVDTPSHAPSTSPQTGPHERRASPPDDSESALWPQGLGEAGSDTQLIHWGKQVRRRKQMAAQLKSIGERKATLSNEAESIQHRKEELLGQVVELERQAHEARKQADETERQYEYLQAEAAEADKQEASIETEIRKIDVELLE</sequence>
<feature type="coiled-coil region" evidence="4">
    <location>
        <begin position="508"/>
        <end position="563"/>
    </location>
</feature>
<dbReference type="SMART" id="SM00248">
    <property type="entry name" value="ANK"/>
    <property type="match status" value="4"/>
</dbReference>
<name>A0AAN6F4J7_9PEZI</name>
<organism evidence="6 7">
    <name type="scientific">Friedmanniomyces endolithicus</name>
    <dbReference type="NCBI Taxonomy" id="329885"/>
    <lineage>
        <taxon>Eukaryota</taxon>
        <taxon>Fungi</taxon>
        <taxon>Dikarya</taxon>
        <taxon>Ascomycota</taxon>
        <taxon>Pezizomycotina</taxon>
        <taxon>Dothideomycetes</taxon>
        <taxon>Dothideomycetidae</taxon>
        <taxon>Mycosphaerellales</taxon>
        <taxon>Teratosphaeriaceae</taxon>
        <taxon>Friedmanniomyces</taxon>
    </lineage>
</organism>
<feature type="compositionally biased region" description="Polar residues" evidence="5">
    <location>
        <begin position="305"/>
        <end position="340"/>
    </location>
</feature>
<evidence type="ECO:0000313" key="6">
    <source>
        <dbReference type="EMBL" id="KAK0301954.1"/>
    </source>
</evidence>
<evidence type="ECO:0000256" key="2">
    <source>
        <dbReference type="ARBA" id="ARBA00023043"/>
    </source>
</evidence>
<feature type="region of interest" description="Disordered" evidence="5">
    <location>
        <begin position="300"/>
        <end position="376"/>
    </location>
</feature>
<feature type="compositionally biased region" description="Polar residues" evidence="5">
    <location>
        <begin position="174"/>
        <end position="199"/>
    </location>
</feature>
<accession>A0AAN6F4J7</accession>
<dbReference type="InterPro" id="IPR036770">
    <property type="entry name" value="Ankyrin_rpt-contain_sf"/>
</dbReference>
<evidence type="ECO:0000256" key="5">
    <source>
        <dbReference type="SAM" id="MobiDB-lite"/>
    </source>
</evidence>
<dbReference type="PANTHER" id="PTHR24198">
    <property type="entry name" value="ANKYRIN REPEAT AND PROTEIN KINASE DOMAIN-CONTAINING PROTEIN"/>
    <property type="match status" value="1"/>
</dbReference>
<comment type="caution">
    <text evidence="6">The sequence shown here is derived from an EMBL/GenBank/DDBJ whole genome shotgun (WGS) entry which is preliminary data.</text>
</comment>
<dbReference type="Proteomes" id="UP001168146">
    <property type="component" value="Unassembled WGS sequence"/>
</dbReference>
<feature type="repeat" description="ANK" evidence="3">
    <location>
        <begin position="116"/>
        <end position="148"/>
    </location>
</feature>
<feature type="region of interest" description="Disordered" evidence="5">
    <location>
        <begin position="172"/>
        <end position="222"/>
    </location>
</feature>
<feature type="repeat" description="ANK" evidence="3">
    <location>
        <begin position="83"/>
        <end position="115"/>
    </location>
</feature>